<dbReference type="InterPro" id="IPR021139">
    <property type="entry name" value="NYN"/>
</dbReference>
<evidence type="ECO:0000259" key="2">
    <source>
        <dbReference type="Pfam" id="PF01936"/>
    </source>
</evidence>
<name>A0A8H5F4M4_9AGAR</name>
<feature type="domain" description="NYN" evidence="2">
    <location>
        <begin position="48"/>
        <end position="181"/>
    </location>
</feature>
<dbReference type="AlphaFoldDB" id="A0A8H5F4M4"/>
<dbReference type="OrthoDB" id="549353at2759"/>
<dbReference type="GO" id="GO:0004540">
    <property type="term" value="F:RNA nuclease activity"/>
    <property type="evidence" value="ECO:0007669"/>
    <property type="project" value="InterPro"/>
</dbReference>
<keyword evidence="4" id="KW-1185">Reference proteome</keyword>
<dbReference type="GO" id="GO:0010468">
    <property type="term" value="P:regulation of gene expression"/>
    <property type="evidence" value="ECO:0007669"/>
    <property type="project" value="InterPro"/>
</dbReference>
<protein>
    <recommendedName>
        <fullName evidence="2">NYN domain-containing protein</fullName>
    </recommendedName>
</protein>
<evidence type="ECO:0000313" key="3">
    <source>
        <dbReference type="EMBL" id="KAF5323098.1"/>
    </source>
</evidence>
<dbReference type="InterPro" id="IPR024768">
    <property type="entry name" value="Marf1"/>
</dbReference>
<dbReference type="Proteomes" id="UP000541558">
    <property type="component" value="Unassembled WGS sequence"/>
</dbReference>
<accession>A0A8H5F4M4</accession>
<dbReference type="PANTHER" id="PTHR14379:SF3">
    <property type="entry name" value="MEIOSIS REGULATOR AND MRNA STABILITY FACTOR 1"/>
    <property type="match status" value="1"/>
</dbReference>
<dbReference type="EMBL" id="JAACJK010000167">
    <property type="protein sequence ID" value="KAF5323098.1"/>
    <property type="molecule type" value="Genomic_DNA"/>
</dbReference>
<sequence length="213" mass="23549">MAYIEKEVDVQSEPDAESESEVDWAAKYPPPQHWAFGDAQSSQVPPPVAVFWDYESCPIPHARFKVDQGQDFLSRIKTFVARLGSASAFCAYIATEGAIPPEAHQAVLQRNGITLCCMPRNDGVRDIVDHHIMVDVAYSIKMNPNLKTVVLISKDVDYSVLMARVLAQGLNLVHIFGIPRKNPNSGKAVAYPAFYNGARSIFKNPMNGSIIPF</sequence>
<organism evidence="3 4">
    <name type="scientific">Ephemerocybe angulata</name>
    <dbReference type="NCBI Taxonomy" id="980116"/>
    <lineage>
        <taxon>Eukaryota</taxon>
        <taxon>Fungi</taxon>
        <taxon>Dikarya</taxon>
        <taxon>Basidiomycota</taxon>
        <taxon>Agaricomycotina</taxon>
        <taxon>Agaricomycetes</taxon>
        <taxon>Agaricomycetidae</taxon>
        <taxon>Agaricales</taxon>
        <taxon>Agaricineae</taxon>
        <taxon>Psathyrellaceae</taxon>
        <taxon>Ephemerocybe</taxon>
    </lineage>
</organism>
<dbReference type="Gene3D" id="3.40.50.1010">
    <property type="entry name" value="5'-nuclease"/>
    <property type="match status" value="1"/>
</dbReference>
<feature type="compositionally biased region" description="Acidic residues" evidence="1">
    <location>
        <begin position="10"/>
        <end position="22"/>
    </location>
</feature>
<evidence type="ECO:0000313" key="4">
    <source>
        <dbReference type="Proteomes" id="UP000541558"/>
    </source>
</evidence>
<dbReference type="Pfam" id="PF01936">
    <property type="entry name" value="NYN"/>
    <property type="match status" value="1"/>
</dbReference>
<evidence type="ECO:0000256" key="1">
    <source>
        <dbReference type="SAM" id="MobiDB-lite"/>
    </source>
</evidence>
<reference evidence="3 4" key="1">
    <citation type="journal article" date="2020" name="ISME J.">
        <title>Uncovering the hidden diversity of litter-decomposition mechanisms in mushroom-forming fungi.</title>
        <authorList>
            <person name="Floudas D."/>
            <person name="Bentzer J."/>
            <person name="Ahren D."/>
            <person name="Johansson T."/>
            <person name="Persson P."/>
            <person name="Tunlid A."/>
        </authorList>
    </citation>
    <scope>NUCLEOTIDE SEQUENCE [LARGE SCALE GENOMIC DNA]</scope>
    <source>
        <strain evidence="3 4">CBS 175.51</strain>
    </source>
</reference>
<proteinExistence type="predicted"/>
<gene>
    <name evidence="3" type="ORF">D9611_009363</name>
</gene>
<dbReference type="PANTHER" id="PTHR14379">
    <property type="entry name" value="LIMKAIN B LKAP"/>
    <property type="match status" value="1"/>
</dbReference>
<dbReference type="GO" id="GO:0005777">
    <property type="term" value="C:peroxisome"/>
    <property type="evidence" value="ECO:0007669"/>
    <property type="project" value="InterPro"/>
</dbReference>
<comment type="caution">
    <text evidence="3">The sequence shown here is derived from an EMBL/GenBank/DDBJ whole genome shotgun (WGS) entry which is preliminary data.</text>
</comment>
<feature type="region of interest" description="Disordered" evidence="1">
    <location>
        <begin position="1"/>
        <end position="23"/>
    </location>
</feature>